<evidence type="ECO:0000256" key="1">
    <source>
        <dbReference type="ARBA" id="ARBA00022656"/>
    </source>
</evidence>
<organism evidence="4 5">
    <name type="scientific">Exaiptasia diaphana</name>
    <name type="common">Tropical sea anemone</name>
    <name type="synonym">Aiptasia pulchella</name>
    <dbReference type="NCBI Taxonomy" id="2652724"/>
    <lineage>
        <taxon>Eukaryota</taxon>
        <taxon>Metazoa</taxon>
        <taxon>Cnidaria</taxon>
        <taxon>Anthozoa</taxon>
        <taxon>Hexacorallia</taxon>
        <taxon>Actiniaria</taxon>
        <taxon>Aiptasiidae</taxon>
        <taxon>Exaiptasia</taxon>
    </lineage>
</organism>
<accession>A0A913WU10</accession>
<dbReference type="GeneID" id="110233182"/>
<keyword evidence="1" id="KW-0800">Toxin</keyword>
<dbReference type="Proteomes" id="UP000887567">
    <property type="component" value="Unplaced"/>
</dbReference>
<feature type="signal peptide" evidence="2">
    <location>
        <begin position="1"/>
        <end position="19"/>
    </location>
</feature>
<dbReference type="KEGG" id="epa:110233182"/>
<sequence length="142" mass="16099">MKIAIALLVVFSAVFMAAADEKAEEADIQEFLRANDLPANDVEEEPELDFPEIEKRRVNSTVKPVVIVDKLSYRSCRYILEKGLCKLHAILRKLCPALCRCKDILSKRSCGLLKEGGYCKNNALARTKCRFTCRTCIRRFIG</sequence>
<proteinExistence type="predicted"/>
<evidence type="ECO:0000313" key="4">
    <source>
        <dbReference type="EnsemblMetazoa" id="XP_020894109.1"/>
    </source>
</evidence>
<dbReference type="RefSeq" id="XP_020894109.1">
    <property type="nucleotide sequence ID" value="XM_021038450.2"/>
</dbReference>
<feature type="domain" description="ShKT" evidence="3">
    <location>
        <begin position="73"/>
        <end position="100"/>
    </location>
</feature>
<feature type="domain" description="ShKT" evidence="3">
    <location>
        <begin position="107"/>
        <end position="136"/>
    </location>
</feature>
<keyword evidence="2" id="KW-0732">Signal</keyword>
<reference evidence="4" key="1">
    <citation type="submission" date="2022-11" db="UniProtKB">
        <authorList>
            <consortium name="EnsemblMetazoa"/>
        </authorList>
    </citation>
    <scope>IDENTIFICATION</scope>
</reference>
<protein>
    <recommendedName>
        <fullName evidence="3">ShKT domain-containing protein</fullName>
    </recommendedName>
</protein>
<feature type="chain" id="PRO_5037839718" description="ShKT domain-containing protein" evidence="2">
    <location>
        <begin position="20"/>
        <end position="142"/>
    </location>
</feature>
<name>A0A913WU10_EXADI</name>
<evidence type="ECO:0000313" key="5">
    <source>
        <dbReference type="Proteomes" id="UP000887567"/>
    </source>
</evidence>
<evidence type="ECO:0000256" key="2">
    <source>
        <dbReference type="SAM" id="SignalP"/>
    </source>
</evidence>
<dbReference type="AlphaFoldDB" id="A0A913WU10"/>
<dbReference type="GO" id="GO:0090729">
    <property type="term" value="F:toxin activity"/>
    <property type="evidence" value="ECO:0007669"/>
    <property type="project" value="UniProtKB-KW"/>
</dbReference>
<dbReference type="Pfam" id="PF01549">
    <property type="entry name" value="ShK"/>
    <property type="match status" value="2"/>
</dbReference>
<evidence type="ECO:0000259" key="3">
    <source>
        <dbReference type="Pfam" id="PF01549"/>
    </source>
</evidence>
<dbReference type="EnsemblMetazoa" id="XM_021038450.2">
    <property type="protein sequence ID" value="XP_020894109.1"/>
    <property type="gene ID" value="LOC110233182"/>
</dbReference>
<keyword evidence="5" id="KW-1185">Reference proteome</keyword>
<dbReference type="InterPro" id="IPR003582">
    <property type="entry name" value="ShKT_dom"/>
</dbReference>